<feature type="transmembrane region" description="Helical" evidence="2">
    <location>
        <begin position="152"/>
        <end position="171"/>
    </location>
</feature>
<gene>
    <name evidence="3" type="ORF">KUH32_06125</name>
</gene>
<sequence>MSDTDDSAEKSFEPSQRKLEESRRKGEIARAPDLLTSAAYLGLLLTLAAVGGLLSDQFGEALLPLLAHPDQLADAVFAETGPFAATLIMRVLQPVAVLLTVPALCVLAVLLATRGITVTPSKLVPKLQRISPIGNAKNKFGRRGLFEFSKSFAKLVIFGVCLGLFLAREIDLLTGLPRAEPGQAVLAMTTLMIRLLVLVTLVAITIGAIDFFWQRADHLRRNRMTLKEMRDEMKDSEGDPMVKQQRRNRAQEIAMNQMMQDVPTADVVIVNPTHYAVALKWSRLPGEAPVCVAKGVDEIALRIRQIALENGVPIHADPPTARAVYATTEIGAQIAFDHYKPVAAAIRFAEAMRVKARKRGW</sequence>
<keyword evidence="3" id="KW-0966">Cell projection</keyword>
<evidence type="ECO:0000256" key="1">
    <source>
        <dbReference type="SAM" id="MobiDB-lite"/>
    </source>
</evidence>
<feature type="transmembrane region" description="Helical" evidence="2">
    <location>
        <begin position="34"/>
        <end position="54"/>
    </location>
</feature>
<dbReference type="RefSeq" id="WP_217777159.1">
    <property type="nucleotide sequence ID" value="NZ_JAHRWL010000001.1"/>
</dbReference>
<dbReference type="PANTHER" id="PTHR30531">
    <property type="entry name" value="FLAGELLAR BIOSYNTHETIC PROTEIN FLHB"/>
    <property type="match status" value="1"/>
</dbReference>
<proteinExistence type="predicted"/>
<evidence type="ECO:0000313" key="3">
    <source>
        <dbReference type="EMBL" id="MBV2359341.1"/>
    </source>
</evidence>
<dbReference type="EMBL" id="JAHRWL010000001">
    <property type="protein sequence ID" value="MBV2359341.1"/>
    <property type="molecule type" value="Genomic_DNA"/>
</dbReference>
<keyword evidence="3" id="KW-0969">Cilium</keyword>
<keyword evidence="2" id="KW-0472">Membrane</keyword>
<accession>A0ABS6N5R4</accession>
<dbReference type="InterPro" id="IPR006135">
    <property type="entry name" value="T3SS_substrate_exporter"/>
</dbReference>
<evidence type="ECO:0000256" key="2">
    <source>
        <dbReference type="SAM" id="Phobius"/>
    </source>
</evidence>
<protein>
    <submittedName>
        <fullName evidence="3">Flagellar type III secretion system protein FlhB</fullName>
    </submittedName>
</protein>
<keyword evidence="3" id="KW-0282">Flagellum</keyword>
<keyword evidence="2" id="KW-0812">Transmembrane</keyword>
<reference evidence="3" key="1">
    <citation type="submission" date="2021-06" db="EMBL/GenBank/DDBJ databases">
        <title>Thalassococcus sp. CAU 1522 isolated from sea sand, Republic of Korea.</title>
        <authorList>
            <person name="Kim W."/>
        </authorList>
    </citation>
    <scope>NUCLEOTIDE SEQUENCE</scope>
    <source>
        <strain evidence="3">CAU 1522</strain>
    </source>
</reference>
<dbReference type="Pfam" id="PF01312">
    <property type="entry name" value="Bac_export_2"/>
    <property type="match status" value="1"/>
</dbReference>
<feature type="transmembrane region" description="Helical" evidence="2">
    <location>
        <begin position="191"/>
        <end position="213"/>
    </location>
</feature>
<comment type="caution">
    <text evidence="3">The sequence shown here is derived from an EMBL/GenBank/DDBJ whole genome shotgun (WGS) entry which is preliminary data.</text>
</comment>
<feature type="transmembrane region" description="Helical" evidence="2">
    <location>
        <begin position="91"/>
        <end position="112"/>
    </location>
</feature>
<dbReference type="Proteomes" id="UP001166293">
    <property type="component" value="Unassembled WGS sequence"/>
</dbReference>
<keyword evidence="2" id="KW-1133">Transmembrane helix</keyword>
<evidence type="ECO:0000313" key="4">
    <source>
        <dbReference type="Proteomes" id="UP001166293"/>
    </source>
</evidence>
<organism evidence="3 4">
    <name type="scientific">Thalassococcus arenae</name>
    <dbReference type="NCBI Taxonomy" id="2851652"/>
    <lineage>
        <taxon>Bacteria</taxon>
        <taxon>Pseudomonadati</taxon>
        <taxon>Pseudomonadota</taxon>
        <taxon>Alphaproteobacteria</taxon>
        <taxon>Rhodobacterales</taxon>
        <taxon>Roseobacteraceae</taxon>
        <taxon>Thalassococcus</taxon>
    </lineage>
</organism>
<keyword evidence="4" id="KW-1185">Reference proteome</keyword>
<dbReference type="PANTHER" id="PTHR30531:SF12">
    <property type="entry name" value="FLAGELLAR BIOSYNTHETIC PROTEIN FLHB"/>
    <property type="match status" value="1"/>
</dbReference>
<feature type="region of interest" description="Disordered" evidence="1">
    <location>
        <begin position="1"/>
        <end position="24"/>
    </location>
</feature>
<feature type="compositionally biased region" description="Basic and acidic residues" evidence="1">
    <location>
        <begin position="7"/>
        <end position="24"/>
    </location>
</feature>
<name>A0ABS6N5R4_9RHOB</name>